<protein>
    <submittedName>
        <fullName evidence="1">Uncharacterized protein</fullName>
    </submittedName>
</protein>
<evidence type="ECO:0000313" key="1">
    <source>
        <dbReference type="EMBL" id="OWR02410.1"/>
    </source>
</evidence>
<accession>A0A254N3K3</accession>
<comment type="caution">
    <text evidence="1">The sequence shown here is derived from an EMBL/GenBank/DDBJ whole genome shotgun (WGS) entry which is preliminary data.</text>
</comment>
<sequence length="91" mass="9622">MAAAEDSESARAVEREIAAGELGASACLVSACGFDVSDTAAGFTKLHSFPRAEWPVLFDEARAGIRRTSSERDTPRRLAALEALIEAVRAA</sequence>
<dbReference type="EMBL" id="NISI01000009">
    <property type="protein sequence ID" value="OWR02410.1"/>
    <property type="molecule type" value="Genomic_DNA"/>
</dbReference>
<keyword evidence="2" id="KW-1185">Reference proteome</keyword>
<dbReference type="Proteomes" id="UP000197446">
    <property type="component" value="Unassembled WGS sequence"/>
</dbReference>
<name>A0A254N3K3_9BURK</name>
<reference evidence="1 2" key="1">
    <citation type="journal article" date="2007" name="Int. J. Syst. Evol. Microbiol.">
        <title>Description of Pelomonas aquatica sp. nov. and Pelomonas puraquae sp. nov., isolated from industrial and haemodialysis water.</title>
        <authorList>
            <person name="Gomila M."/>
            <person name="Bowien B."/>
            <person name="Falsen E."/>
            <person name="Moore E.R."/>
            <person name="Lalucat J."/>
        </authorList>
    </citation>
    <scope>NUCLEOTIDE SEQUENCE [LARGE SCALE GENOMIC DNA]</scope>
    <source>
        <strain evidence="1 2">CCUG 52769</strain>
    </source>
</reference>
<proteinExistence type="predicted"/>
<gene>
    <name evidence="1" type="ORF">CDO81_19670</name>
</gene>
<evidence type="ECO:0000313" key="2">
    <source>
        <dbReference type="Proteomes" id="UP000197446"/>
    </source>
</evidence>
<dbReference type="AlphaFoldDB" id="A0A254N3K3"/>
<organism evidence="1 2">
    <name type="scientific">Roseateles puraquae</name>
    <dbReference type="NCBI Taxonomy" id="431059"/>
    <lineage>
        <taxon>Bacteria</taxon>
        <taxon>Pseudomonadati</taxon>
        <taxon>Pseudomonadota</taxon>
        <taxon>Betaproteobacteria</taxon>
        <taxon>Burkholderiales</taxon>
        <taxon>Sphaerotilaceae</taxon>
        <taxon>Roseateles</taxon>
    </lineage>
</organism>